<protein>
    <submittedName>
        <fullName evidence="2">Pimeloyl-ACP methyl ester carboxylesterase</fullName>
    </submittedName>
</protein>
<dbReference type="SUPFAM" id="SSF53474">
    <property type="entry name" value="alpha/beta-Hydrolases"/>
    <property type="match status" value="1"/>
</dbReference>
<dbReference type="InterPro" id="IPR050471">
    <property type="entry name" value="AB_hydrolase"/>
</dbReference>
<comment type="caution">
    <text evidence="2">The sequence shown here is derived from an EMBL/GenBank/DDBJ whole genome shotgun (WGS) entry which is preliminary data.</text>
</comment>
<dbReference type="AlphaFoldDB" id="A0A543A177"/>
<reference evidence="2 3" key="1">
    <citation type="submission" date="2019-06" db="EMBL/GenBank/DDBJ databases">
        <title>Sequencing the genomes of 1000 actinobacteria strains.</title>
        <authorList>
            <person name="Klenk H.-P."/>
        </authorList>
    </citation>
    <scope>NUCLEOTIDE SEQUENCE [LARGE SCALE GENOMIC DNA]</scope>
    <source>
        <strain evidence="2 3">DSM 25218</strain>
    </source>
</reference>
<name>A0A543A177_9ACTN</name>
<feature type="domain" description="AB hydrolase-1" evidence="1">
    <location>
        <begin position="44"/>
        <end position="272"/>
    </location>
</feature>
<evidence type="ECO:0000313" key="3">
    <source>
        <dbReference type="Proteomes" id="UP000320209"/>
    </source>
</evidence>
<dbReference type="PANTHER" id="PTHR43433">
    <property type="entry name" value="HYDROLASE, ALPHA/BETA FOLD FAMILY PROTEIN"/>
    <property type="match status" value="1"/>
</dbReference>
<evidence type="ECO:0000259" key="1">
    <source>
        <dbReference type="Pfam" id="PF12697"/>
    </source>
</evidence>
<organism evidence="2 3">
    <name type="scientific">Nocardioides albertanoniae</name>
    <dbReference type="NCBI Taxonomy" id="1175486"/>
    <lineage>
        <taxon>Bacteria</taxon>
        <taxon>Bacillati</taxon>
        <taxon>Actinomycetota</taxon>
        <taxon>Actinomycetes</taxon>
        <taxon>Propionibacteriales</taxon>
        <taxon>Nocardioidaceae</taxon>
        <taxon>Nocardioides</taxon>
    </lineage>
</organism>
<dbReference type="InterPro" id="IPR029058">
    <property type="entry name" value="AB_hydrolase_fold"/>
</dbReference>
<sequence length="288" mass="31267">MAAMSEPSGNTAPRRWRGWARRPDGTRLAIQVTGPRTAPALLLLQGQANSHAWWDRLRGELSRRWMTITFDYRGTGATELTPEAYAAGAPPWSTALFAEDAAAVLTAVGRPRADVYATSMGGRVAQELAITRPETVGRLVLACTSPGGFRATERRTAVRRDLASPDPDVRLRTMIDLFYSPAWVAAYGGYDGVPRDLLGDPSMSAEARRRHLEVSSGHDAAGRLSRITAPTLVMHGIEDTMTPAVNASTIADLVPGAKLALFSGGRHGFFDELSRDVTPRVVRFLTER</sequence>
<dbReference type="PRINTS" id="PR00111">
    <property type="entry name" value="ABHYDROLASE"/>
</dbReference>
<accession>A0A543A177</accession>
<dbReference type="InterPro" id="IPR000073">
    <property type="entry name" value="AB_hydrolase_1"/>
</dbReference>
<evidence type="ECO:0000313" key="2">
    <source>
        <dbReference type="EMBL" id="TQL66280.1"/>
    </source>
</evidence>
<dbReference type="EMBL" id="VFOV01000001">
    <property type="protein sequence ID" value="TQL66280.1"/>
    <property type="molecule type" value="Genomic_DNA"/>
</dbReference>
<dbReference type="PANTHER" id="PTHR43433:SF5">
    <property type="entry name" value="AB HYDROLASE-1 DOMAIN-CONTAINING PROTEIN"/>
    <property type="match status" value="1"/>
</dbReference>
<gene>
    <name evidence="2" type="ORF">FB381_0130</name>
</gene>
<dbReference type="Proteomes" id="UP000320209">
    <property type="component" value="Unassembled WGS sequence"/>
</dbReference>
<dbReference type="Pfam" id="PF12697">
    <property type="entry name" value="Abhydrolase_6"/>
    <property type="match status" value="1"/>
</dbReference>
<keyword evidence="3" id="KW-1185">Reference proteome</keyword>
<dbReference type="GO" id="GO:0003824">
    <property type="term" value="F:catalytic activity"/>
    <property type="evidence" value="ECO:0007669"/>
    <property type="project" value="UniProtKB-ARBA"/>
</dbReference>
<dbReference type="Gene3D" id="3.40.50.1820">
    <property type="entry name" value="alpha/beta hydrolase"/>
    <property type="match status" value="1"/>
</dbReference>
<proteinExistence type="predicted"/>